<dbReference type="PANTHER" id="PTHR24198">
    <property type="entry name" value="ANKYRIN REPEAT AND PROTEIN KINASE DOMAIN-CONTAINING PROTEIN"/>
    <property type="match status" value="1"/>
</dbReference>
<organism evidence="6 7">
    <name type="scientific">Fusarium oxysporum NRRL 32931</name>
    <dbReference type="NCBI Taxonomy" id="660029"/>
    <lineage>
        <taxon>Eukaryota</taxon>
        <taxon>Fungi</taxon>
        <taxon>Dikarya</taxon>
        <taxon>Ascomycota</taxon>
        <taxon>Pezizomycotina</taxon>
        <taxon>Sordariomycetes</taxon>
        <taxon>Hypocreomycetidae</taxon>
        <taxon>Hypocreales</taxon>
        <taxon>Nectriaceae</taxon>
        <taxon>Fusarium</taxon>
        <taxon>Fusarium oxysporum species complex</taxon>
    </lineage>
</organism>
<reference evidence="6 7" key="1">
    <citation type="submission" date="2011-06" db="EMBL/GenBank/DDBJ databases">
        <title>The Genome Sequence of Fusarium oxysporum FOSC 3-a.</title>
        <authorList>
            <consortium name="The Broad Institute Genome Sequencing Platform"/>
            <person name="Ma L.-J."/>
            <person name="Gale L.R."/>
            <person name="Schwartz D.C."/>
            <person name="Zhou S."/>
            <person name="Corby-Kistler H."/>
            <person name="Young S.K."/>
            <person name="Zeng Q."/>
            <person name="Gargeya S."/>
            <person name="Fitzgerald M."/>
            <person name="Haas B."/>
            <person name="Abouelleil A."/>
            <person name="Alvarado L."/>
            <person name="Arachchi H.M."/>
            <person name="Berlin A."/>
            <person name="Brown A."/>
            <person name="Chapman S.B."/>
            <person name="Chen Z."/>
            <person name="Dunbar C."/>
            <person name="Freedman E."/>
            <person name="Gearin G."/>
            <person name="Gellesch M."/>
            <person name="Goldberg J."/>
            <person name="Griggs A."/>
            <person name="Gujja S."/>
            <person name="Heiman D."/>
            <person name="Howarth C."/>
            <person name="Larson L."/>
            <person name="Lui A."/>
            <person name="MacDonald P.J.P."/>
            <person name="Mehta T."/>
            <person name="Montmayeur A."/>
            <person name="Murphy C."/>
            <person name="Neiman D."/>
            <person name="Pearson M."/>
            <person name="Priest M."/>
            <person name="Roberts A."/>
            <person name="Saif S."/>
            <person name="Shea T."/>
            <person name="Shenoy N."/>
            <person name="Sisk P."/>
            <person name="Stolte C."/>
            <person name="Sykes S."/>
            <person name="Wortman J."/>
            <person name="Nusbaum C."/>
            <person name="Birren B."/>
        </authorList>
    </citation>
    <scope>NUCLEOTIDE SEQUENCE [LARGE SCALE GENOMIC DNA]</scope>
    <source>
        <strain evidence="7">FOSC 3-a</strain>
    </source>
</reference>
<feature type="repeat" description="ANK" evidence="3">
    <location>
        <begin position="959"/>
        <end position="991"/>
    </location>
</feature>
<feature type="repeat" description="ANK" evidence="3">
    <location>
        <begin position="1000"/>
        <end position="1032"/>
    </location>
</feature>
<sequence>MSATTSQPSERDWLEQKNFIRYEYLINNTSLKDLVVLLRAQGLYTTKGQLEYKLRIWNFSKNLDKQTWQYVERKIRQRNLKGKESDVIHCGRRLGKLKITKETNRHRETNIMVRFKTPPPSPKNPQLSICTPPTFQMSFEWPSSLPWLRLRETSWNITINASSSNVLTVHQKDQASIALSLMMRVLVPQSRQNLPISLSKLITGVSNVMPEWYPGEHTKTVQNLFAGPTAESLSEYFKVMVYMLSNSMVTEDDSQLDFYTSLMRIGIIDLRADLKKLRNESLTFRAFTERLFQFEIQKATSRFKYNIQRPRPLHLIKWLLELGQDPNCYCELGSHYHPVLATPMQQAIKAGNLELVELLLRFHACADIPQSGTHKKKAFVNLALESGCSDVIKLRVLNVLFDHTFLNRDEMLRAAIELRDEVLMCKMLQFGADITSYETSWLHPARRREQLASFRKTHFANPSALMMAVQAGGRMAGLMLDYLLLQGQPEPSILADACIAAAYGGHYAILLRLEEMNSSGKVCNADGITPLHAAVVGGNATVCRYLLERYRGASSLLVRVAAVLGNIDVLQLLIDYGANPNAQLCMDHIGLHDYFNIPGPRTSGSPLTILTLLTPPTTKHSPMEESVLKLIQNGAVLSYGDVARLSKPYLHRCLKVALSAGGNPNDVDQYGRTALQCAMDGSFIFDEEDEADSSSSSDEESQPDGPLKYFKHESAKHLLIAELLIQAGAGLTGGEVVRAIYFRNKPLLLLLLQHGGTLTDIDDTGRGCLEAEIEARNDPSLQETLEMQEFPIDAGPFCAAIQRQDWALVERLFERAHEPTSCHLLEGTAVGLAAKAGQLTIMEKLLTRFSHHLVLTSAILPVSFRADNIQVFTQYWGRAGFWRTDPDEEGEYFHMEGSLLTLAALGQDTSGFRELLRRGCCMDNVAWSIVAKGERSSDYLHLLREFGIGIGTSTKEDIQFKTALCEAIDMGNYDVTRYLVEVGADVNEFDIDAPMFNSPKQLSPLQLAAKKNDIDIALYILEKGAKVNAPPAFYQGATALQFASIGGYLGFSRHLLQLGARINVRGAPVLGRSALEGAAENGRLDMLALLVHHGAVTTGRGRQQLINSVAYAKGRAHNTAAEWLQETCGWTDADQHLLELVDVNARYPLGACLRWYCCDEYHDSDTDCVYHYTEEQRSIHYKSYDGNEGSVSSEDGDTDSEGDEN</sequence>
<feature type="repeat" description="ANK" evidence="3">
    <location>
        <begin position="526"/>
        <end position="549"/>
    </location>
</feature>
<dbReference type="AlphaFoldDB" id="W9HHT9"/>
<dbReference type="OrthoDB" id="539213at2759"/>
<protein>
    <recommendedName>
        <fullName evidence="5">Clr5 domain-containing protein</fullName>
    </recommendedName>
</protein>
<dbReference type="SUPFAM" id="SSF48403">
    <property type="entry name" value="Ankyrin repeat"/>
    <property type="match status" value="2"/>
</dbReference>
<evidence type="ECO:0000256" key="1">
    <source>
        <dbReference type="ARBA" id="ARBA00022737"/>
    </source>
</evidence>
<keyword evidence="2 3" id="KW-0040">ANK repeat</keyword>
<dbReference type="InterPro" id="IPR036770">
    <property type="entry name" value="Ankyrin_rpt-contain_sf"/>
</dbReference>
<dbReference type="PANTHER" id="PTHR24198:SF165">
    <property type="entry name" value="ANKYRIN REPEAT-CONTAINING PROTEIN-RELATED"/>
    <property type="match status" value="1"/>
</dbReference>
<feature type="compositionally biased region" description="Acidic residues" evidence="4">
    <location>
        <begin position="1194"/>
        <end position="1205"/>
    </location>
</feature>
<evidence type="ECO:0000313" key="7">
    <source>
        <dbReference type="Proteomes" id="UP000030753"/>
    </source>
</evidence>
<dbReference type="Proteomes" id="UP000030753">
    <property type="component" value="Unassembled WGS sequence"/>
</dbReference>
<gene>
    <name evidence="6" type="ORF">FOYG_14261</name>
</gene>
<accession>W9HHT9</accession>
<feature type="domain" description="Clr5" evidence="5">
    <location>
        <begin position="10"/>
        <end position="61"/>
    </location>
</feature>
<dbReference type="PROSITE" id="PS50088">
    <property type="entry name" value="ANK_REPEAT"/>
    <property type="match status" value="5"/>
</dbReference>
<feature type="repeat" description="ANK" evidence="3">
    <location>
        <begin position="1035"/>
        <end position="1067"/>
    </location>
</feature>
<dbReference type="PROSITE" id="PS50297">
    <property type="entry name" value="ANK_REP_REGION"/>
    <property type="match status" value="4"/>
</dbReference>
<evidence type="ECO:0000256" key="3">
    <source>
        <dbReference type="PROSITE-ProRule" id="PRU00023"/>
    </source>
</evidence>
<dbReference type="Pfam" id="PF00023">
    <property type="entry name" value="Ank"/>
    <property type="match status" value="1"/>
</dbReference>
<dbReference type="EMBL" id="JH717848">
    <property type="protein sequence ID" value="EWY82143.1"/>
    <property type="molecule type" value="Genomic_DNA"/>
</dbReference>
<dbReference type="InterPro" id="IPR002110">
    <property type="entry name" value="Ankyrin_rpt"/>
</dbReference>
<dbReference type="SMART" id="SM00248">
    <property type="entry name" value="ANK"/>
    <property type="match status" value="10"/>
</dbReference>
<feature type="repeat" description="ANK" evidence="3">
    <location>
        <begin position="1070"/>
        <end position="1102"/>
    </location>
</feature>
<name>W9HHT9_FUSOX</name>
<feature type="region of interest" description="Disordered" evidence="4">
    <location>
        <begin position="1183"/>
        <end position="1205"/>
    </location>
</feature>
<dbReference type="InterPro" id="IPR025676">
    <property type="entry name" value="Clr5_dom"/>
</dbReference>
<evidence type="ECO:0000313" key="6">
    <source>
        <dbReference type="EMBL" id="EWY82143.1"/>
    </source>
</evidence>
<keyword evidence="1" id="KW-0677">Repeat</keyword>
<proteinExistence type="predicted"/>
<dbReference type="Pfam" id="PF12796">
    <property type="entry name" value="Ank_2"/>
    <property type="match status" value="2"/>
</dbReference>
<dbReference type="Pfam" id="PF14420">
    <property type="entry name" value="Clr5"/>
    <property type="match status" value="1"/>
</dbReference>
<feature type="region of interest" description="Disordered" evidence="4">
    <location>
        <begin position="688"/>
        <end position="707"/>
    </location>
</feature>
<feature type="compositionally biased region" description="Acidic residues" evidence="4">
    <location>
        <begin position="688"/>
        <end position="702"/>
    </location>
</feature>
<dbReference type="Gene3D" id="1.25.40.20">
    <property type="entry name" value="Ankyrin repeat-containing domain"/>
    <property type="match status" value="3"/>
</dbReference>
<evidence type="ECO:0000256" key="2">
    <source>
        <dbReference type="ARBA" id="ARBA00023043"/>
    </source>
</evidence>
<dbReference type="HOGENOM" id="CLU_008198_0_0_1"/>
<evidence type="ECO:0000256" key="4">
    <source>
        <dbReference type="SAM" id="MobiDB-lite"/>
    </source>
</evidence>
<evidence type="ECO:0000259" key="5">
    <source>
        <dbReference type="Pfam" id="PF14420"/>
    </source>
</evidence>
<dbReference type="PRINTS" id="PR01415">
    <property type="entry name" value="ANKYRIN"/>
</dbReference>